<proteinExistence type="predicted"/>
<dbReference type="AlphaFoldDB" id="G4TGR0"/>
<dbReference type="HOGENOM" id="CLU_1826011_0_0_1"/>
<name>G4TGR0_SERID</name>
<dbReference type="eggNOG" id="ENOG502S5GX">
    <property type="taxonomic scope" value="Eukaryota"/>
</dbReference>
<evidence type="ECO:0008006" key="3">
    <source>
        <dbReference type="Google" id="ProtNLM"/>
    </source>
</evidence>
<dbReference type="Gene3D" id="3.40.30.10">
    <property type="entry name" value="Glutaredoxin"/>
    <property type="match status" value="1"/>
</dbReference>
<protein>
    <recommendedName>
        <fullName evidence="3">DSBA-like thioredoxin domain-containing protein</fullName>
    </recommendedName>
</protein>
<sequence length="141" mass="16043">MLRYLKDDLPPAKFREATRHYFRENFVKNTPLSSPEFLHSLAPTIISDAKLKQALTEYKTVTDKMKIESAKVVEDYGAFGFPWIVVERSPSLDDAPGARGDEEAKEVESACFFGSDRFANISWWLGPEYPWLGPRPAQSNL</sequence>
<evidence type="ECO:0000313" key="1">
    <source>
        <dbReference type="EMBL" id="CCA70503.1"/>
    </source>
</evidence>
<dbReference type="Proteomes" id="UP000007148">
    <property type="component" value="Unassembled WGS sequence"/>
</dbReference>
<gene>
    <name evidence="1" type="ORF">PIIN_04440</name>
</gene>
<dbReference type="OrthoDB" id="4664297at2759"/>
<evidence type="ECO:0000313" key="2">
    <source>
        <dbReference type="Proteomes" id="UP000007148"/>
    </source>
</evidence>
<organism evidence="1 2">
    <name type="scientific">Serendipita indica (strain DSM 11827)</name>
    <name type="common">Root endophyte fungus</name>
    <name type="synonym">Piriformospora indica</name>
    <dbReference type="NCBI Taxonomy" id="1109443"/>
    <lineage>
        <taxon>Eukaryota</taxon>
        <taxon>Fungi</taxon>
        <taxon>Dikarya</taxon>
        <taxon>Basidiomycota</taxon>
        <taxon>Agaricomycotina</taxon>
        <taxon>Agaricomycetes</taxon>
        <taxon>Sebacinales</taxon>
        <taxon>Serendipitaceae</taxon>
        <taxon>Serendipita</taxon>
    </lineage>
</organism>
<keyword evidence="2" id="KW-1185">Reference proteome</keyword>
<reference evidence="1 2" key="1">
    <citation type="journal article" date="2011" name="PLoS Pathog.">
        <title>Endophytic Life Strategies Decoded by Genome and Transcriptome Analyses of the Mutualistic Root Symbiont Piriformospora indica.</title>
        <authorList>
            <person name="Zuccaro A."/>
            <person name="Lahrmann U."/>
            <person name="Guldener U."/>
            <person name="Langen G."/>
            <person name="Pfiffi S."/>
            <person name="Biedenkopf D."/>
            <person name="Wong P."/>
            <person name="Samans B."/>
            <person name="Grimm C."/>
            <person name="Basiewicz M."/>
            <person name="Murat C."/>
            <person name="Martin F."/>
            <person name="Kogel K.H."/>
        </authorList>
    </citation>
    <scope>NUCLEOTIDE SEQUENCE [LARGE SCALE GENOMIC DNA]</scope>
    <source>
        <strain evidence="1 2">DSM 11827</strain>
    </source>
</reference>
<dbReference type="EMBL" id="CAFZ01000085">
    <property type="protein sequence ID" value="CCA70503.1"/>
    <property type="molecule type" value="Genomic_DNA"/>
</dbReference>
<dbReference type="STRING" id="1109443.G4TGR0"/>
<dbReference type="InParanoid" id="G4TGR0"/>
<comment type="caution">
    <text evidence="1">The sequence shown here is derived from an EMBL/GenBank/DDBJ whole genome shotgun (WGS) entry which is preliminary data.</text>
</comment>
<accession>G4TGR0</accession>